<dbReference type="InterPro" id="IPR019587">
    <property type="entry name" value="Polyketide_cyclase/dehydratase"/>
</dbReference>
<dbReference type="PANTHER" id="PTHR39332">
    <property type="entry name" value="BLL4707 PROTEIN"/>
    <property type="match status" value="1"/>
</dbReference>
<dbReference type="CDD" id="cd07821">
    <property type="entry name" value="PYR_PYL_RCAR_like"/>
    <property type="match status" value="1"/>
</dbReference>
<dbReference type="PANTHER" id="PTHR39332:SF7">
    <property type="entry name" value="SRPBCC FAMILY PROTEIN"/>
    <property type="match status" value="1"/>
</dbReference>
<dbReference type="Gene3D" id="3.30.530.20">
    <property type="match status" value="1"/>
</dbReference>
<dbReference type="OrthoDB" id="6981485at2"/>
<organism evidence="1 2">
    <name type="scientific">Pseudomonas agarici</name>
    <dbReference type="NCBI Taxonomy" id="46677"/>
    <lineage>
        <taxon>Bacteria</taxon>
        <taxon>Pseudomonadati</taxon>
        <taxon>Pseudomonadota</taxon>
        <taxon>Gammaproteobacteria</taxon>
        <taxon>Pseudomonadales</taxon>
        <taxon>Pseudomonadaceae</taxon>
        <taxon>Pseudomonas</taxon>
    </lineage>
</organism>
<dbReference type="Pfam" id="PF10604">
    <property type="entry name" value="Polyketide_cyc2"/>
    <property type="match status" value="1"/>
</dbReference>
<keyword evidence="2" id="KW-1185">Reference proteome</keyword>
<dbReference type="AlphaFoldDB" id="A0A0X1T3U0"/>
<protein>
    <submittedName>
        <fullName evidence="1">Polyketide cyclase</fullName>
    </submittedName>
</protein>
<dbReference type="Proteomes" id="UP000063229">
    <property type="component" value="Chromosome"/>
</dbReference>
<dbReference type="STRING" id="46677.AWM79_16120"/>
<sequence length="155" mass="16893">MHTLQPDTLISNPQGQPMVSSIEISRDAASVWAVVGDFAGYAAFIPALSQIEMIGSGPGALRKKLFKDGNVVVEQLNSHDNLTMCMTWTTLYNTLGVGKLWAAMRVEALAADRCRATWTIIAEPANDDPEDLPGFRHFIQGFTDEAMGNVRNLLA</sequence>
<proteinExistence type="predicted"/>
<name>A0A0X1T3U0_PSEAA</name>
<dbReference type="InterPro" id="IPR023393">
    <property type="entry name" value="START-like_dom_sf"/>
</dbReference>
<evidence type="ECO:0000313" key="1">
    <source>
        <dbReference type="EMBL" id="AMB86745.1"/>
    </source>
</evidence>
<dbReference type="EMBL" id="CP014135">
    <property type="protein sequence ID" value="AMB86745.1"/>
    <property type="molecule type" value="Genomic_DNA"/>
</dbReference>
<gene>
    <name evidence="1" type="ORF">AWM79_16120</name>
</gene>
<dbReference type="KEGG" id="pagb:AWM79_16120"/>
<dbReference type="SUPFAM" id="SSF55961">
    <property type="entry name" value="Bet v1-like"/>
    <property type="match status" value="1"/>
</dbReference>
<dbReference type="RefSeq" id="WP_017130440.1">
    <property type="nucleotide sequence ID" value="NZ_CP014135.1"/>
</dbReference>
<accession>A0A0X1T3U0</accession>
<reference evidence="1 2" key="1">
    <citation type="submission" date="2016-01" db="EMBL/GenBank/DDBJ databases">
        <authorList>
            <person name="McClelland M."/>
            <person name="Jain A."/>
            <person name="Saraogi P."/>
            <person name="Mendelson R."/>
            <person name="Westerman R."/>
            <person name="SanMiguel P."/>
            <person name="Csonka L."/>
        </authorList>
    </citation>
    <scope>NUCLEOTIDE SEQUENCE [LARGE SCALE GENOMIC DNA]</scope>
    <source>
        <strain evidence="1 2">NCPPB 2472</strain>
    </source>
</reference>
<evidence type="ECO:0000313" key="2">
    <source>
        <dbReference type="Proteomes" id="UP000063229"/>
    </source>
</evidence>